<reference evidence="1" key="1">
    <citation type="journal article" date="2021" name="PeerJ">
        <title>Extensive microbial diversity within the chicken gut microbiome revealed by metagenomics and culture.</title>
        <authorList>
            <person name="Gilroy R."/>
            <person name="Ravi A."/>
            <person name="Getino M."/>
            <person name="Pursley I."/>
            <person name="Horton D.L."/>
            <person name="Alikhan N.F."/>
            <person name="Baker D."/>
            <person name="Gharbi K."/>
            <person name="Hall N."/>
            <person name="Watson M."/>
            <person name="Adriaenssens E.M."/>
            <person name="Foster-Nyarko E."/>
            <person name="Jarju S."/>
            <person name="Secka A."/>
            <person name="Antonio M."/>
            <person name="Oren A."/>
            <person name="Chaudhuri R.R."/>
            <person name="La Ragione R."/>
            <person name="Hildebrand F."/>
            <person name="Pallen M.J."/>
        </authorList>
    </citation>
    <scope>NUCLEOTIDE SEQUENCE</scope>
    <source>
        <strain evidence="1">CHK124-7917</strain>
    </source>
</reference>
<accession>A0A921GCW2</accession>
<gene>
    <name evidence="1" type="ORF">K8U72_01460</name>
</gene>
<sequence>MACDEPLGAYVPDDWDAEGGGVAGAAAALLRALGYGNAFCSPPPARLCCEPIVLTQGALEREARLADGAERGRVPVDVLVCCEAARDAEATCRAVERDLRRDSWTGSGEGWRCRVAAVDSGGSAPRGRDGSGRWLWGFTLILTVVIDFGGQG</sequence>
<dbReference type="AlphaFoldDB" id="A0A921GCW2"/>
<comment type="caution">
    <text evidence="1">The sequence shown here is derived from an EMBL/GenBank/DDBJ whole genome shotgun (WGS) entry which is preliminary data.</text>
</comment>
<protein>
    <submittedName>
        <fullName evidence="1">Uncharacterized protein</fullName>
    </submittedName>
</protein>
<dbReference type="RefSeq" id="WP_258340763.1">
    <property type="nucleotide sequence ID" value="NZ_DYWQ01000020.1"/>
</dbReference>
<evidence type="ECO:0000313" key="2">
    <source>
        <dbReference type="Proteomes" id="UP000697330"/>
    </source>
</evidence>
<dbReference type="EMBL" id="DYWQ01000020">
    <property type="protein sequence ID" value="HJF44445.1"/>
    <property type="molecule type" value="Genomic_DNA"/>
</dbReference>
<name>A0A921GCW2_9ACTN</name>
<organism evidence="1 2">
    <name type="scientific">Thermophilibacter provencensis</name>
    <dbReference type="NCBI Taxonomy" id="1852386"/>
    <lineage>
        <taxon>Bacteria</taxon>
        <taxon>Bacillati</taxon>
        <taxon>Actinomycetota</taxon>
        <taxon>Coriobacteriia</taxon>
        <taxon>Coriobacteriales</taxon>
        <taxon>Atopobiaceae</taxon>
        <taxon>Thermophilibacter</taxon>
    </lineage>
</organism>
<evidence type="ECO:0000313" key="1">
    <source>
        <dbReference type="EMBL" id="HJF44445.1"/>
    </source>
</evidence>
<dbReference type="Proteomes" id="UP000697330">
    <property type="component" value="Unassembled WGS sequence"/>
</dbReference>
<reference evidence="1" key="2">
    <citation type="submission" date="2021-09" db="EMBL/GenBank/DDBJ databases">
        <authorList>
            <person name="Gilroy R."/>
        </authorList>
    </citation>
    <scope>NUCLEOTIDE SEQUENCE</scope>
    <source>
        <strain evidence="1">CHK124-7917</strain>
    </source>
</reference>
<proteinExistence type="predicted"/>